<reference evidence="6" key="1">
    <citation type="journal article" date="2013" name="Genome Announc.">
        <title>Draft genome sequence of the grapevine dieback fungus Eutypa lata UCR-EL1.</title>
        <authorList>
            <person name="Blanco-Ulate B."/>
            <person name="Rolshausen P.E."/>
            <person name="Cantu D."/>
        </authorList>
    </citation>
    <scope>NUCLEOTIDE SEQUENCE [LARGE SCALE GENOMIC DNA]</scope>
    <source>
        <strain evidence="6">UCR-EL1</strain>
    </source>
</reference>
<dbReference type="PROSITE" id="PS00061">
    <property type="entry name" value="ADH_SHORT"/>
    <property type="match status" value="1"/>
</dbReference>
<dbReference type="Proteomes" id="UP000012174">
    <property type="component" value="Unassembled WGS sequence"/>
</dbReference>
<dbReference type="KEGG" id="ela:UCREL1_5221"/>
<dbReference type="HOGENOM" id="CLU_010194_2_9_1"/>
<evidence type="ECO:0000313" key="6">
    <source>
        <dbReference type="Proteomes" id="UP000012174"/>
    </source>
</evidence>
<sequence length="302" mass="33501">MSGPKPGQKTVLITGCTPGGIGHALCLEYHKQGLHVIATARRPEVLSEMTDMGMSTISLDVTDAESIERCHAEVASLTGGKLDILVNNAGRTHTHPATDLDIDDVRSTFETNVFGTMAMVKAFVDLLIAAQGLIINTASLSAITPYFFGSAYCATKGAIVSYSRTLRMELAPFGVRVMCTMTGTIKSNTATHGHRTLPPGSLYQRVRDIFQWRLTFSQTNATMPTEQYAQKLVADSLKSEVPLLLRSWFGRPDWFWYGGMAKIVWFGNGMGEWLVDTVCWRMFKVNRIQKVLEDEKRQKKVQ</sequence>
<dbReference type="PRINTS" id="PR00081">
    <property type="entry name" value="GDHRDH"/>
</dbReference>
<dbReference type="SUPFAM" id="SSF51735">
    <property type="entry name" value="NAD(P)-binding Rossmann-fold domains"/>
    <property type="match status" value="1"/>
</dbReference>
<dbReference type="CDD" id="cd05374">
    <property type="entry name" value="17beta-HSD-like_SDR_c"/>
    <property type="match status" value="1"/>
</dbReference>
<dbReference type="InterPro" id="IPR002347">
    <property type="entry name" value="SDR_fam"/>
</dbReference>
<evidence type="ECO:0000256" key="4">
    <source>
        <dbReference type="RuleBase" id="RU000363"/>
    </source>
</evidence>
<dbReference type="eggNOG" id="KOG1209">
    <property type="taxonomic scope" value="Eukaryota"/>
</dbReference>
<accession>M7TM16</accession>
<keyword evidence="2" id="KW-0521">NADP</keyword>
<dbReference type="InterPro" id="IPR020904">
    <property type="entry name" value="Sc_DH/Rdtase_CS"/>
</dbReference>
<comment type="similarity">
    <text evidence="1 4">Belongs to the short-chain dehydrogenases/reductases (SDR) family.</text>
</comment>
<dbReference type="Gene3D" id="3.40.50.720">
    <property type="entry name" value="NAD(P)-binding Rossmann-like Domain"/>
    <property type="match status" value="1"/>
</dbReference>
<dbReference type="GO" id="GO:0006654">
    <property type="term" value="P:phosphatidic acid biosynthetic process"/>
    <property type="evidence" value="ECO:0007669"/>
    <property type="project" value="TreeGrafter"/>
</dbReference>
<evidence type="ECO:0000256" key="1">
    <source>
        <dbReference type="ARBA" id="ARBA00006484"/>
    </source>
</evidence>
<dbReference type="PRINTS" id="PR00080">
    <property type="entry name" value="SDRFAMILY"/>
</dbReference>
<dbReference type="PANTHER" id="PTHR44169:SF6">
    <property type="entry name" value="NADPH-DEPENDENT 1-ACYLDIHYDROXYACETONE PHOSPHATE REDUCTASE"/>
    <property type="match status" value="1"/>
</dbReference>
<proteinExistence type="inferred from homology"/>
<keyword evidence="3" id="KW-0560">Oxidoreductase</keyword>
<protein>
    <submittedName>
        <fullName evidence="5">Putative nadph-dependent 1-acyldihydroxyacetone phosphate reductase protein</fullName>
    </submittedName>
</protein>
<gene>
    <name evidence="5" type="ORF">UCREL1_5221</name>
</gene>
<keyword evidence="6" id="KW-1185">Reference proteome</keyword>
<dbReference type="STRING" id="1287681.M7TM16"/>
<evidence type="ECO:0000313" key="5">
    <source>
        <dbReference type="EMBL" id="EMR67770.1"/>
    </source>
</evidence>
<evidence type="ECO:0000256" key="3">
    <source>
        <dbReference type="ARBA" id="ARBA00023002"/>
    </source>
</evidence>
<name>M7TM16_EUTLA</name>
<dbReference type="PANTHER" id="PTHR44169">
    <property type="entry name" value="NADPH-DEPENDENT 1-ACYLDIHYDROXYACETONE PHOSPHATE REDUCTASE"/>
    <property type="match status" value="1"/>
</dbReference>
<organism evidence="5 6">
    <name type="scientific">Eutypa lata (strain UCR-EL1)</name>
    <name type="common">Grapevine dieback disease fungus</name>
    <name type="synonym">Eutypa armeniacae</name>
    <dbReference type="NCBI Taxonomy" id="1287681"/>
    <lineage>
        <taxon>Eukaryota</taxon>
        <taxon>Fungi</taxon>
        <taxon>Dikarya</taxon>
        <taxon>Ascomycota</taxon>
        <taxon>Pezizomycotina</taxon>
        <taxon>Sordariomycetes</taxon>
        <taxon>Xylariomycetidae</taxon>
        <taxon>Xylariales</taxon>
        <taxon>Diatrypaceae</taxon>
        <taxon>Eutypa</taxon>
    </lineage>
</organism>
<dbReference type="Pfam" id="PF00106">
    <property type="entry name" value="adh_short"/>
    <property type="match status" value="1"/>
</dbReference>
<dbReference type="FunFam" id="3.40.50.720:FF:000261">
    <property type="entry name" value="NADPH-dependent 1-acyldihydroxyacetone phosphate reductase"/>
    <property type="match status" value="1"/>
</dbReference>
<dbReference type="InterPro" id="IPR036291">
    <property type="entry name" value="NAD(P)-bd_dom_sf"/>
</dbReference>
<dbReference type="OrthoDB" id="2102561at2759"/>
<dbReference type="EMBL" id="KB706359">
    <property type="protein sequence ID" value="EMR67770.1"/>
    <property type="molecule type" value="Genomic_DNA"/>
</dbReference>
<dbReference type="OMA" id="GGTPDWF"/>
<evidence type="ECO:0000256" key="2">
    <source>
        <dbReference type="ARBA" id="ARBA00022857"/>
    </source>
</evidence>
<dbReference type="GO" id="GO:0019433">
    <property type="term" value="P:triglyceride catabolic process"/>
    <property type="evidence" value="ECO:0007669"/>
    <property type="project" value="TreeGrafter"/>
</dbReference>
<dbReference type="GO" id="GO:0004806">
    <property type="term" value="F:triacylglycerol lipase activity"/>
    <property type="evidence" value="ECO:0007669"/>
    <property type="project" value="TreeGrafter"/>
</dbReference>
<dbReference type="AlphaFoldDB" id="M7TM16"/>
<dbReference type="GO" id="GO:0005811">
    <property type="term" value="C:lipid droplet"/>
    <property type="evidence" value="ECO:0007669"/>
    <property type="project" value="TreeGrafter"/>
</dbReference>
<dbReference type="GO" id="GO:0005783">
    <property type="term" value="C:endoplasmic reticulum"/>
    <property type="evidence" value="ECO:0007669"/>
    <property type="project" value="TreeGrafter"/>
</dbReference>
<dbReference type="GO" id="GO:0000140">
    <property type="term" value="F:acylglycerone-phosphate reductase (NADP+) activity"/>
    <property type="evidence" value="ECO:0007669"/>
    <property type="project" value="TreeGrafter"/>
</dbReference>